<protein>
    <submittedName>
        <fullName evidence="2">Uncharacterized protein</fullName>
    </submittedName>
</protein>
<feature type="region of interest" description="Disordered" evidence="1">
    <location>
        <begin position="181"/>
        <end position="205"/>
    </location>
</feature>
<dbReference type="AlphaFoldDB" id="A0A8H7DXX2"/>
<dbReference type="VEuPathDB" id="FungiDB:PC9H_000557"/>
<dbReference type="EMBL" id="JACETU010000001">
    <property type="protein sequence ID" value="KAF7440213.1"/>
    <property type="molecule type" value="Genomic_DNA"/>
</dbReference>
<evidence type="ECO:0000256" key="1">
    <source>
        <dbReference type="SAM" id="MobiDB-lite"/>
    </source>
</evidence>
<dbReference type="RefSeq" id="XP_036636057.1">
    <property type="nucleotide sequence ID" value="XM_036770212.1"/>
</dbReference>
<comment type="caution">
    <text evidence="2">The sequence shown here is derived from an EMBL/GenBank/DDBJ whole genome shotgun (WGS) entry which is preliminary data.</text>
</comment>
<feature type="region of interest" description="Disordered" evidence="1">
    <location>
        <begin position="370"/>
        <end position="467"/>
    </location>
</feature>
<feature type="region of interest" description="Disordered" evidence="1">
    <location>
        <begin position="308"/>
        <end position="345"/>
    </location>
</feature>
<sequence length="667" mass="74762">MARLASGQAKAARGGRPWTSDAQRVWLMDRMESYMEARQSKQRGSIAGFRRKVLDDFIQEFWKNKKMSVEERGEALGMLDRRIREWFVNHSRKAGPIRGSKVLDLRGTKKKRLAAWQAYSRLYYDTVLKPLVEEQWREDPAYDPTIREVPFEFCNRAVCNLWRIEQDERVKEEVAAYIKEEYQRGGDMEEEDDLDGDDDGDVDPAELSRRQANRKLQTQIEALPLTLQKMCEQIYRELGFVGVVCFAGPEPKSGGSIVATFGTDGRTEAGRALTDVYPELKAQLEGLVYDFASQVTPVERRVACSLPGTESKRDYSPPATSSASASTTTATTSKPAPSRLQSPDLAKHQAALRRLLEKSKYRFDSKANDAMYLDDDDSGTVGQDTDMENGEGGGSDGGAKPNDGGDTPGNQDGEDDADMLGGKDDEENNNDTDAPEDNNGDGNDREGSIPEVHDDVQGGEKVLKDDEVRELEAKNDELKRVIALEPLPGWLRKAVSYLRAYKGHAGYLGAIAELVNFERHVKRNPGKPLPATSRPSILSMYICGGRDPEKHTKLTVDELDQLRNELFSWWFVLQPKSRIPPNFDESLQDCSLLLRISTTSHQDWPDLYRGSTNGVYGVFICLGWWLEADCTPGTKYDNLIDDICWVLKTMVTVPAPGLGEKPPSRRR</sequence>
<dbReference type="Proteomes" id="UP000623687">
    <property type="component" value="Unassembled WGS sequence"/>
</dbReference>
<reference evidence="2" key="1">
    <citation type="submission" date="2019-07" db="EMBL/GenBank/DDBJ databases">
        <authorList>
            <person name="Palmer J.M."/>
        </authorList>
    </citation>
    <scope>NUCLEOTIDE SEQUENCE</scope>
    <source>
        <strain evidence="2">PC9</strain>
    </source>
</reference>
<proteinExistence type="predicted"/>
<organism evidence="2 3">
    <name type="scientific">Pleurotus ostreatus</name>
    <name type="common">Oyster mushroom</name>
    <name type="synonym">White-rot fungus</name>
    <dbReference type="NCBI Taxonomy" id="5322"/>
    <lineage>
        <taxon>Eukaryota</taxon>
        <taxon>Fungi</taxon>
        <taxon>Dikarya</taxon>
        <taxon>Basidiomycota</taxon>
        <taxon>Agaricomycotina</taxon>
        <taxon>Agaricomycetes</taxon>
        <taxon>Agaricomycetidae</taxon>
        <taxon>Agaricales</taxon>
        <taxon>Pleurotineae</taxon>
        <taxon>Pleurotaceae</taxon>
        <taxon>Pleurotus</taxon>
    </lineage>
</organism>
<accession>A0A8H7DXX2</accession>
<evidence type="ECO:0000313" key="3">
    <source>
        <dbReference type="Proteomes" id="UP000623687"/>
    </source>
</evidence>
<dbReference type="GeneID" id="59370398"/>
<feature type="compositionally biased region" description="Basic and acidic residues" evidence="1">
    <location>
        <begin position="442"/>
        <end position="467"/>
    </location>
</feature>
<keyword evidence="3" id="KW-1185">Reference proteome</keyword>
<evidence type="ECO:0000313" key="2">
    <source>
        <dbReference type="EMBL" id="KAF7440213.1"/>
    </source>
</evidence>
<feature type="compositionally biased region" description="Acidic residues" evidence="1">
    <location>
        <begin position="412"/>
        <end position="439"/>
    </location>
</feature>
<name>A0A8H7DXX2_PLEOS</name>
<feature type="compositionally biased region" description="Acidic residues" evidence="1">
    <location>
        <begin position="188"/>
        <end position="204"/>
    </location>
</feature>
<dbReference type="OrthoDB" id="2803783at2759"/>
<feature type="compositionally biased region" description="Low complexity" evidence="1">
    <location>
        <begin position="316"/>
        <end position="338"/>
    </location>
</feature>
<gene>
    <name evidence="2" type="ORF">PC9H_000557</name>
</gene>